<evidence type="ECO:0000313" key="2">
    <source>
        <dbReference type="EMBL" id="EJK73467.1"/>
    </source>
</evidence>
<organism evidence="2 3">
    <name type="scientific">Thalassiosira oceanica</name>
    <name type="common">Marine diatom</name>
    <dbReference type="NCBI Taxonomy" id="159749"/>
    <lineage>
        <taxon>Eukaryota</taxon>
        <taxon>Sar</taxon>
        <taxon>Stramenopiles</taxon>
        <taxon>Ochrophyta</taxon>
        <taxon>Bacillariophyta</taxon>
        <taxon>Coscinodiscophyceae</taxon>
        <taxon>Thalassiosirophycidae</taxon>
        <taxon>Thalassiosirales</taxon>
        <taxon>Thalassiosiraceae</taxon>
        <taxon>Thalassiosira</taxon>
    </lineage>
</organism>
<name>K0TNF0_THAOC</name>
<dbReference type="Proteomes" id="UP000266841">
    <property type="component" value="Unassembled WGS sequence"/>
</dbReference>
<evidence type="ECO:0000313" key="3">
    <source>
        <dbReference type="Proteomes" id="UP000266841"/>
    </source>
</evidence>
<sequence length="101" mass="10591">AAATESPPLCSDVHAEPPGVSGGRRKAVLSSLLGLLSTSTTRAVRAETVGLDCPSSSSWIDSESEPILTGPGNLVSFFVWGKNRPLAQLMDKGKPRDKDLT</sequence>
<proteinExistence type="predicted"/>
<accession>K0TNF0</accession>
<protein>
    <submittedName>
        <fullName evidence="2">Uncharacterized protein</fullName>
    </submittedName>
</protein>
<gene>
    <name evidence="2" type="ORF">THAOC_04907</name>
</gene>
<keyword evidence="3" id="KW-1185">Reference proteome</keyword>
<evidence type="ECO:0000256" key="1">
    <source>
        <dbReference type="SAM" id="MobiDB-lite"/>
    </source>
</evidence>
<reference evidence="2 3" key="1">
    <citation type="journal article" date="2012" name="Genome Biol.">
        <title>Genome and low-iron response of an oceanic diatom adapted to chronic iron limitation.</title>
        <authorList>
            <person name="Lommer M."/>
            <person name="Specht M."/>
            <person name="Roy A.S."/>
            <person name="Kraemer L."/>
            <person name="Andreson R."/>
            <person name="Gutowska M.A."/>
            <person name="Wolf J."/>
            <person name="Bergner S.V."/>
            <person name="Schilhabel M.B."/>
            <person name="Klostermeier U.C."/>
            <person name="Beiko R.G."/>
            <person name="Rosenstiel P."/>
            <person name="Hippler M."/>
            <person name="Laroche J."/>
        </authorList>
    </citation>
    <scope>NUCLEOTIDE SEQUENCE [LARGE SCALE GENOMIC DNA]</scope>
    <source>
        <strain evidence="2 3">CCMP1005</strain>
    </source>
</reference>
<dbReference type="AlphaFoldDB" id="K0TNF0"/>
<feature type="non-terminal residue" evidence="2">
    <location>
        <position position="1"/>
    </location>
</feature>
<comment type="caution">
    <text evidence="2">The sequence shown here is derived from an EMBL/GenBank/DDBJ whole genome shotgun (WGS) entry which is preliminary data.</text>
</comment>
<dbReference type="EMBL" id="AGNL01004471">
    <property type="protein sequence ID" value="EJK73467.1"/>
    <property type="molecule type" value="Genomic_DNA"/>
</dbReference>
<feature type="region of interest" description="Disordered" evidence="1">
    <location>
        <begin position="1"/>
        <end position="22"/>
    </location>
</feature>